<feature type="domain" description="HTH gntR-type" evidence="4">
    <location>
        <begin position="19"/>
        <end position="86"/>
    </location>
</feature>
<organism evidence="5 6">
    <name type="scientific">Marinovum algicola</name>
    <dbReference type="NCBI Taxonomy" id="42444"/>
    <lineage>
        <taxon>Bacteria</taxon>
        <taxon>Pseudomonadati</taxon>
        <taxon>Pseudomonadota</taxon>
        <taxon>Alphaproteobacteria</taxon>
        <taxon>Rhodobacterales</taxon>
        <taxon>Roseobacteraceae</taxon>
        <taxon>Marinovum</taxon>
    </lineage>
</organism>
<dbReference type="EMBL" id="FNYY01000024">
    <property type="protein sequence ID" value="SEK07237.1"/>
    <property type="molecule type" value="Genomic_DNA"/>
</dbReference>
<dbReference type="SMART" id="SM00345">
    <property type="entry name" value="HTH_GNTR"/>
    <property type="match status" value="1"/>
</dbReference>
<dbReference type="InterPro" id="IPR008920">
    <property type="entry name" value="TF_FadR/GntR_C"/>
</dbReference>
<dbReference type="PROSITE" id="PS50949">
    <property type="entry name" value="HTH_GNTR"/>
    <property type="match status" value="1"/>
</dbReference>
<accession>A0A975ZQK5</accession>
<dbReference type="InterPro" id="IPR011711">
    <property type="entry name" value="GntR_C"/>
</dbReference>
<dbReference type="GeneID" id="80820630"/>
<evidence type="ECO:0000259" key="4">
    <source>
        <dbReference type="PROSITE" id="PS50949"/>
    </source>
</evidence>
<dbReference type="SMART" id="SM00895">
    <property type="entry name" value="FCD"/>
    <property type="match status" value="1"/>
</dbReference>
<dbReference type="CDD" id="cd07377">
    <property type="entry name" value="WHTH_GntR"/>
    <property type="match status" value="1"/>
</dbReference>
<dbReference type="SUPFAM" id="SSF46785">
    <property type="entry name" value="Winged helix' DNA-binding domain"/>
    <property type="match status" value="1"/>
</dbReference>
<evidence type="ECO:0000256" key="3">
    <source>
        <dbReference type="ARBA" id="ARBA00023163"/>
    </source>
</evidence>
<evidence type="ECO:0000256" key="2">
    <source>
        <dbReference type="ARBA" id="ARBA00023125"/>
    </source>
</evidence>
<proteinExistence type="predicted"/>
<keyword evidence="2 5" id="KW-0238">DNA-binding</keyword>
<dbReference type="InterPro" id="IPR036390">
    <property type="entry name" value="WH_DNA-bd_sf"/>
</dbReference>
<name>A0A975ZQK5_9RHOB</name>
<dbReference type="Proteomes" id="UP000182932">
    <property type="component" value="Unassembled WGS sequence"/>
</dbReference>
<sequence length="239" mass="26604">MMTLAQRKVPRGEGGLSRAHLHERVAEALRDRIITGALAPGERLAVTALAEEIGVSLTPMREALKLLATEGLVDLTPNRGAAASRVTVDQTRALFEVIAGIEALAAELACKRMTAEELAELHDLHANMQHLAGCEDRTRYFDVNRRIHDRIVDFARNPILSDQRSRLAQQAERVRFIALGRDARRNAAMQEHLDLMAAFDARDADRARRIWRGHLLASGDQTIDFLARRAAPDARTDRP</sequence>
<dbReference type="InterPro" id="IPR036388">
    <property type="entry name" value="WH-like_DNA-bd_sf"/>
</dbReference>
<keyword evidence="1" id="KW-0805">Transcription regulation</keyword>
<evidence type="ECO:0000256" key="1">
    <source>
        <dbReference type="ARBA" id="ARBA00023015"/>
    </source>
</evidence>
<dbReference type="Gene3D" id="1.10.10.10">
    <property type="entry name" value="Winged helix-like DNA-binding domain superfamily/Winged helix DNA-binding domain"/>
    <property type="match status" value="1"/>
</dbReference>
<gene>
    <name evidence="5" type="ORF">SAMN04487940_12413</name>
</gene>
<protein>
    <submittedName>
        <fullName evidence="5">DNA-binding transcriptional regulator, GntR family</fullName>
    </submittedName>
</protein>
<dbReference type="PANTHER" id="PTHR43537:SF50">
    <property type="entry name" value="TRANSCRIPTIONAL REGULATORY PROTEIN"/>
    <property type="match status" value="1"/>
</dbReference>
<dbReference type="PANTHER" id="PTHR43537">
    <property type="entry name" value="TRANSCRIPTIONAL REGULATOR, GNTR FAMILY"/>
    <property type="match status" value="1"/>
</dbReference>
<dbReference type="GO" id="GO:0003677">
    <property type="term" value="F:DNA binding"/>
    <property type="evidence" value="ECO:0007669"/>
    <property type="project" value="UniProtKB-KW"/>
</dbReference>
<evidence type="ECO:0000313" key="6">
    <source>
        <dbReference type="Proteomes" id="UP000182932"/>
    </source>
</evidence>
<dbReference type="RefSeq" id="WP_048534580.1">
    <property type="nucleotide sequence ID" value="NZ_FNYY01000024.1"/>
</dbReference>
<dbReference type="Gene3D" id="1.20.120.530">
    <property type="entry name" value="GntR ligand-binding domain-like"/>
    <property type="match status" value="1"/>
</dbReference>
<dbReference type="SUPFAM" id="SSF48008">
    <property type="entry name" value="GntR ligand-binding domain-like"/>
    <property type="match status" value="1"/>
</dbReference>
<dbReference type="AlphaFoldDB" id="A0A975ZQK5"/>
<keyword evidence="6" id="KW-1185">Reference proteome</keyword>
<keyword evidence="3" id="KW-0804">Transcription</keyword>
<reference evidence="5 6" key="1">
    <citation type="submission" date="2016-10" db="EMBL/GenBank/DDBJ databases">
        <authorList>
            <person name="Varghese N."/>
            <person name="Submissions S."/>
        </authorList>
    </citation>
    <scope>NUCLEOTIDE SEQUENCE [LARGE SCALE GENOMIC DNA]</scope>
    <source>
        <strain evidence="5 6">FF3</strain>
    </source>
</reference>
<dbReference type="InterPro" id="IPR000524">
    <property type="entry name" value="Tscrpt_reg_HTH_GntR"/>
</dbReference>
<evidence type="ECO:0000313" key="5">
    <source>
        <dbReference type="EMBL" id="SEK07237.1"/>
    </source>
</evidence>
<comment type="caution">
    <text evidence="5">The sequence shown here is derived from an EMBL/GenBank/DDBJ whole genome shotgun (WGS) entry which is preliminary data.</text>
</comment>
<dbReference type="Pfam" id="PF00392">
    <property type="entry name" value="GntR"/>
    <property type="match status" value="1"/>
</dbReference>
<dbReference type="Pfam" id="PF07729">
    <property type="entry name" value="FCD"/>
    <property type="match status" value="1"/>
</dbReference>
<dbReference type="GO" id="GO:0003700">
    <property type="term" value="F:DNA-binding transcription factor activity"/>
    <property type="evidence" value="ECO:0007669"/>
    <property type="project" value="InterPro"/>
</dbReference>